<keyword evidence="2" id="KW-1185">Reference proteome</keyword>
<comment type="caution">
    <text evidence="1">The sequence shown here is derived from an EMBL/GenBank/DDBJ whole genome shotgun (WGS) entry which is preliminary data.</text>
</comment>
<name>A0ACA9NF35_9GLOM</name>
<protein>
    <submittedName>
        <fullName evidence="1">24424_t:CDS:1</fullName>
    </submittedName>
</protein>
<proteinExistence type="predicted"/>
<dbReference type="Proteomes" id="UP000789920">
    <property type="component" value="Unassembled WGS sequence"/>
</dbReference>
<gene>
    <name evidence="1" type="ORF">RPERSI_LOCUS7911</name>
</gene>
<reference evidence="1" key="1">
    <citation type="submission" date="2021-06" db="EMBL/GenBank/DDBJ databases">
        <authorList>
            <person name="Kallberg Y."/>
            <person name="Tangrot J."/>
            <person name="Rosling A."/>
        </authorList>
    </citation>
    <scope>NUCLEOTIDE SEQUENCE</scope>
    <source>
        <strain evidence="1">MA461A</strain>
    </source>
</reference>
<evidence type="ECO:0000313" key="1">
    <source>
        <dbReference type="EMBL" id="CAG8652003.1"/>
    </source>
</evidence>
<organism evidence="1 2">
    <name type="scientific">Racocetra persica</name>
    <dbReference type="NCBI Taxonomy" id="160502"/>
    <lineage>
        <taxon>Eukaryota</taxon>
        <taxon>Fungi</taxon>
        <taxon>Fungi incertae sedis</taxon>
        <taxon>Mucoromycota</taxon>
        <taxon>Glomeromycotina</taxon>
        <taxon>Glomeromycetes</taxon>
        <taxon>Diversisporales</taxon>
        <taxon>Gigasporaceae</taxon>
        <taxon>Racocetra</taxon>
    </lineage>
</organism>
<evidence type="ECO:0000313" key="2">
    <source>
        <dbReference type="Proteomes" id="UP000789920"/>
    </source>
</evidence>
<sequence>MSNIMFQGDPEEQLKEMELPCELGMPLEELLAPREQNNRSQKPPRAQNKFILYRKHYIARARKNNPQRTAGMKARELSKEASQSWDSESNEVKRYFTIMAEVAVKRHKEMYPGYTYEPGKKKDKQVDLEESFSSSEDEFSEYLNYDQCDNLTE</sequence>
<accession>A0ACA9NF35</accession>
<dbReference type="EMBL" id="CAJVQC010013867">
    <property type="protein sequence ID" value="CAG8652003.1"/>
    <property type="molecule type" value="Genomic_DNA"/>
</dbReference>